<evidence type="ECO:0000313" key="2">
    <source>
        <dbReference type="EMBL" id="OSS42861.1"/>
    </source>
</evidence>
<feature type="transmembrane region" description="Helical" evidence="1">
    <location>
        <begin position="6"/>
        <end position="27"/>
    </location>
</feature>
<gene>
    <name evidence="2" type="ORF">DESAMIL20_291</name>
</gene>
<organism evidence="2 3">
    <name type="scientific">Desulfurella amilsii</name>
    <dbReference type="NCBI Taxonomy" id="1562698"/>
    <lineage>
        <taxon>Bacteria</taxon>
        <taxon>Pseudomonadati</taxon>
        <taxon>Campylobacterota</taxon>
        <taxon>Desulfurellia</taxon>
        <taxon>Desulfurellales</taxon>
        <taxon>Desulfurellaceae</taxon>
        <taxon>Desulfurella</taxon>
    </lineage>
</organism>
<protein>
    <submittedName>
        <fullName evidence="2">Uncharacterized protein</fullName>
    </submittedName>
</protein>
<accession>A0A1X4XZ90</accession>
<dbReference type="Proteomes" id="UP000194141">
    <property type="component" value="Unassembled WGS sequence"/>
</dbReference>
<proteinExistence type="predicted"/>
<evidence type="ECO:0000313" key="3">
    <source>
        <dbReference type="Proteomes" id="UP000194141"/>
    </source>
</evidence>
<dbReference type="OrthoDB" id="9973498at2"/>
<dbReference type="AlphaFoldDB" id="A0A1X4XZ90"/>
<reference evidence="2 3" key="1">
    <citation type="journal article" date="2017" name="Front. Microbiol.">
        <title>Genome Sequence of Desulfurella amilsii Strain TR1 and Comparative Genomics of Desulfurellaceae Family.</title>
        <authorList>
            <person name="Florentino A.P."/>
            <person name="Stams A.J."/>
            <person name="Sanchez-Andrea I."/>
        </authorList>
    </citation>
    <scope>NUCLEOTIDE SEQUENCE [LARGE SCALE GENOMIC DNA]</scope>
    <source>
        <strain evidence="2 3">TR1</strain>
    </source>
</reference>
<evidence type="ECO:0000256" key="1">
    <source>
        <dbReference type="SAM" id="Phobius"/>
    </source>
</evidence>
<comment type="caution">
    <text evidence="2">The sequence shown here is derived from an EMBL/GenBank/DDBJ whole genome shotgun (WGS) entry which is preliminary data.</text>
</comment>
<dbReference type="STRING" id="1562698.DESAMIL20_291"/>
<keyword evidence="1" id="KW-1133">Transmembrane helix</keyword>
<sequence length="76" mass="8649">MFNFNANTIIAETIGYLIVSVIIKIALMDEEYTSIRRILLIGYLIFSSLFISLTVFIIVSVAIVILTFGIKRLLEY</sequence>
<dbReference type="RefSeq" id="WP_086033109.1">
    <property type="nucleotide sequence ID" value="NZ_MDSU01000002.1"/>
</dbReference>
<name>A0A1X4XZ90_9BACT</name>
<dbReference type="EMBL" id="MDSU01000002">
    <property type="protein sequence ID" value="OSS42861.1"/>
    <property type="molecule type" value="Genomic_DNA"/>
</dbReference>
<keyword evidence="3" id="KW-1185">Reference proteome</keyword>
<keyword evidence="1" id="KW-0812">Transmembrane</keyword>
<feature type="transmembrane region" description="Helical" evidence="1">
    <location>
        <begin position="39"/>
        <end position="70"/>
    </location>
</feature>
<keyword evidence="1" id="KW-0472">Membrane</keyword>